<dbReference type="EMBL" id="JAVRFI010000001">
    <property type="protein sequence ID" value="MDT0447897.1"/>
    <property type="molecule type" value="Genomic_DNA"/>
</dbReference>
<evidence type="ECO:0000256" key="1">
    <source>
        <dbReference type="SAM" id="MobiDB-lite"/>
    </source>
</evidence>
<comment type="caution">
    <text evidence="2">The sequence shown here is derived from an EMBL/GenBank/DDBJ whole genome shotgun (WGS) entry which is preliminary data.</text>
</comment>
<protein>
    <submittedName>
        <fullName evidence="2">Uncharacterized protein</fullName>
    </submittedName>
</protein>
<proteinExistence type="predicted"/>
<keyword evidence="3" id="KW-1185">Reference proteome</keyword>
<name>A0ABU2SFZ4_9ACTN</name>
<evidence type="ECO:0000313" key="2">
    <source>
        <dbReference type="EMBL" id="MDT0447897.1"/>
    </source>
</evidence>
<sequence length="244" mass="26246">MDHVEKLLAVIWEDAGDLRDHLGDDQYRSLLVLARRLVDVADDHAVALRSVHDIRHILWTLPGGHPLWQALNALLVPPSQVPRGPVPATSALMTRPSASAGMRAVERGGEGEGPVKPTSIPEPEPGTDAIVAEVQRRLLTAPSLSADEARDRCAGGPPPELIRLDDPLRGDRYPAFQFAMGSGGPPIPVVRRVNRLLMAHVDPWGAADWWLSGNTWLGGPPVSFLGMLPDEALTGVARALVEGD</sequence>
<accession>A0ABU2SFZ4</accession>
<reference evidence="2" key="1">
    <citation type="submission" date="2024-05" db="EMBL/GenBank/DDBJ databases">
        <title>30 novel species of actinomycetes from the DSMZ collection.</title>
        <authorList>
            <person name="Nouioui I."/>
        </authorList>
    </citation>
    <scope>NUCLEOTIDE SEQUENCE</scope>
    <source>
        <strain evidence="2">DSM 40473</strain>
    </source>
</reference>
<dbReference type="Proteomes" id="UP001180531">
    <property type="component" value="Unassembled WGS sequence"/>
</dbReference>
<feature type="region of interest" description="Disordered" evidence="1">
    <location>
        <begin position="96"/>
        <end position="126"/>
    </location>
</feature>
<evidence type="ECO:0000313" key="3">
    <source>
        <dbReference type="Proteomes" id="UP001180531"/>
    </source>
</evidence>
<dbReference type="RefSeq" id="WP_311607375.1">
    <property type="nucleotide sequence ID" value="NZ_JAVRFI010000001.1"/>
</dbReference>
<organism evidence="2 3">
    <name type="scientific">Streptomyces hesseae</name>
    <dbReference type="NCBI Taxonomy" id="3075519"/>
    <lineage>
        <taxon>Bacteria</taxon>
        <taxon>Bacillati</taxon>
        <taxon>Actinomycetota</taxon>
        <taxon>Actinomycetes</taxon>
        <taxon>Kitasatosporales</taxon>
        <taxon>Streptomycetaceae</taxon>
        <taxon>Streptomyces</taxon>
    </lineage>
</organism>
<gene>
    <name evidence="2" type="ORF">RM609_02110</name>
</gene>